<dbReference type="AlphaFoldDB" id="A0A1X6PIS7"/>
<dbReference type="PROSITE" id="PS51257">
    <property type="entry name" value="PROKAR_LIPOPROTEIN"/>
    <property type="match status" value="1"/>
</dbReference>
<keyword evidence="4" id="KW-1185">Reference proteome</keyword>
<accession>A0A1X6PIS7</accession>
<proteinExistence type="predicted"/>
<dbReference type="Gene3D" id="3.40.50.300">
    <property type="entry name" value="P-loop containing nucleotide triphosphate hydrolases"/>
    <property type="match status" value="1"/>
</dbReference>
<dbReference type="InterPro" id="IPR051055">
    <property type="entry name" value="PIF1_helicase"/>
</dbReference>
<dbReference type="InterPro" id="IPR027417">
    <property type="entry name" value="P-loop_NTPase"/>
</dbReference>
<dbReference type="InterPro" id="IPR003593">
    <property type="entry name" value="AAA+_ATPase"/>
</dbReference>
<feature type="domain" description="AAA+ ATPase" evidence="2">
    <location>
        <begin position="125"/>
        <end position="318"/>
    </location>
</feature>
<dbReference type="Pfam" id="PF13604">
    <property type="entry name" value="AAA_30"/>
    <property type="match status" value="1"/>
</dbReference>
<dbReference type="SUPFAM" id="SSF52540">
    <property type="entry name" value="P-loop containing nucleoside triphosphate hydrolases"/>
    <property type="match status" value="2"/>
</dbReference>
<evidence type="ECO:0000256" key="1">
    <source>
        <dbReference type="SAM" id="MobiDB-lite"/>
    </source>
</evidence>
<dbReference type="SMART" id="SM00382">
    <property type="entry name" value="AAA"/>
    <property type="match status" value="1"/>
</dbReference>
<gene>
    <name evidence="3" type="ORF">BU14_0049s0017</name>
</gene>
<evidence type="ECO:0000313" key="3">
    <source>
        <dbReference type="EMBL" id="OSX80573.1"/>
    </source>
</evidence>
<dbReference type="OrthoDB" id="416437at2759"/>
<dbReference type="Proteomes" id="UP000218209">
    <property type="component" value="Unassembled WGS sequence"/>
</dbReference>
<protein>
    <recommendedName>
        <fullName evidence="2">AAA+ ATPase domain-containing protein</fullName>
    </recommendedName>
</protein>
<dbReference type="PANTHER" id="PTHR47642:SF5">
    <property type="entry name" value="ATP-DEPENDENT DNA HELICASE"/>
    <property type="match status" value="1"/>
</dbReference>
<dbReference type="PANTHER" id="PTHR47642">
    <property type="entry name" value="ATP-DEPENDENT DNA HELICASE"/>
    <property type="match status" value="1"/>
</dbReference>
<reference evidence="3 4" key="1">
    <citation type="submission" date="2017-03" db="EMBL/GenBank/DDBJ databases">
        <title>WGS assembly of Porphyra umbilicalis.</title>
        <authorList>
            <person name="Brawley S.H."/>
            <person name="Blouin N.A."/>
            <person name="Ficko-Blean E."/>
            <person name="Wheeler G.L."/>
            <person name="Lohr M."/>
            <person name="Goodson H.V."/>
            <person name="Jenkins J.W."/>
            <person name="Blaby-Haas C.E."/>
            <person name="Helliwell K.E."/>
            <person name="Chan C."/>
            <person name="Marriage T."/>
            <person name="Bhattacharya D."/>
            <person name="Klein A.S."/>
            <person name="Badis Y."/>
            <person name="Brodie J."/>
            <person name="Cao Y."/>
            <person name="Collen J."/>
            <person name="Dittami S.M."/>
            <person name="Gachon C.M."/>
            <person name="Green B.R."/>
            <person name="Karpowicz S."/>
            <person name="Kim J.W."/>
            <person name="Kudahl U."/>
            <person name="Lin S."/>
            <person name="Michel G."/>
            <person name="Mittag M."/>
            <person name="Olson B.J."/>
            <person name="Pangilinan J."/>
            <person name="Peng Y."/>
            <person name="Qiu H."/>
            <person name="Shu S."/>
            <person name="Singer J.T."/>
            <person name="Smith A.G."/>
            <person name="Sprecher B.N."/>
            <person name="Wagner V."/>
            <person name="Wang W."/>
            <person name="Wang Z.-Y."/>
            <person name="Yan J."/>
            <person name="Yarish C."/>
            <person name="Zoeuner-Riek S."/>
            <person name="Zhuang Y."/>
            <person name="Zou Y."/>
            <person name="Lindquist E.A."/>
            <person name="Grimwood J."/>
            <person name="Barry K."/>
            <person name="Rokhsar D.S."/>
            <person name="Schmutz J."/>
            <person name="Stiller J.W."/>
            <person name="Grossman A.R."/>
            <person name="Prochnik S.E."/>
        </authorList>
    </citation>
    <scope>NUCLEOTIDE SEQUENCE [LARGE SCALE GENOMIC DNA]</scope>
    <source>
        <strain evidence="3">4086291</strain>
    </source>
</reference>
<feature type="compositionally biased region" description="Low complexity" evidence="1">
    <location>
        <begin position="18"/>
        <end position="35"/>
    </location>
</feature>
<evidence type="ECO:0000259" key="2">
    <source>
        <dbReference type="SMART" id="SM00382"/>
    </source>
</evidence>
<name>A0A1X6PIS7_PORUM</name>
<organism evidence="3 4">
    <name type="scientific">Porphyra umbilicalis</name>
    <name type="common">Purple laver</name>
    <name type="synonym">Red alga</name>
    <dbReference type="NCBI Taxonomy" id="2786"/>
    <lineage>
        <taxon>Eukaryota</taxon>
        <taxon>Rhodophyta</taxon>
        <taxon>Bangiophyceae</taxon>
        <taxon>Bangiales</taxon>
        <taxon>Bangiaceae</taxon>
        <taxon>Porphyra</taxon>
    </lineage>
</organism>
<evidence type="ECO:0000313" key="4">
    <source>
        <dbReference type="Proteomes" id="UP000218209"/>
    </source>
</evidence>
<sequence>MKVNASVAPSWNPRRRPSSLSARLGAASASSSACVPAPPSPRPPLSSRLDLHGIGQRRSFVDGPILQWSGEVAALAPPAPSRAAAPARPASIPAGDELCAVPQGAIGLLAAQGKWDEVSERLWARWSSAFITGGPGAGKSTLLRHMHAHLRRHFPGDGEVVVVAPTGTSAKTAEGMTYHSFFGLVRDCEAANANPTREAATLLATSRFQPIKQRLAKVRALLLDEVSMVGADKLGIMYELLSQARGSSSPPCLWFAFGDFLQLGPVKSPMAFTSLRWPKLFGNEVLDLTGQFRQADSDFIRAVADARVGKCTDAVRRLVSACWVDGTKYEEIKNKVFHLMPHHRAVIKHNRECLNLLSGGRLPEPFRAVDRVVLDPDRDFNVSPEEPDTVSEQTLRAALHDCVAPVTVPHCLHARVKIINNRKQALGICHGSIGEIVSYEPDGTPVVRLENHALPAGVDRGAFGLRDAGQTWVEVLCPPVPFTARLLAHPGLQAVRTQLPFVLGWADTIHMSQSLSVSEAVLDLAECFEPGMVNTAISRVPDKASLFIKSLSPSRIIADPLSLAKYRGWKRL</sequence>
<dbReference type="EMBL" id="KV918772">
    <property type="protein sequence ID" value="OSX80573.1"/>
    <property type="molecule type" value="Genomic_DNA"/>
</dbReference>
<feature type="region of interest" description="Disordered" evidence="1">
    <location>
        <begin position="1"/>
        <end position="46"/>
    </location>
</feature>